<dbReference type="Pfam" id="PF04860">
    <property type="entry name" value="Phage_portal"/>
    <property type="match status" value="1"/>
</dbReference>
<dbReference type="EMBL" id="LNDJ01000013">
    <property type="protein sequence ID" value="KRU23535.1"/>
    <property type="molecule type" value="Genomic_DNA"/>
</dbReference>
<dbReference type="STRING" id="554343.AS194_03975"/>
<dbReference type="RefSeq" id="WP_058023694.1">
    <property type="nucleotide sequence ID" value="NZ_LNDJ01000013.1"/>
</dbReference>
<evidence type="ECO:0008006" key="3">
    <source>
        <dbReference type="Google" id="ProtNLM"/>
    </source>
</evidence>
<dbReference type="NCBIfam" id="TIGR01537">
    <property type="entry name" value="portal_HK97"/>
    <property type="match status" value="1"/>
</dbReference>
<reference evidence="1 2" key="1">
    <citation type="submission" date="2015-11" db="EMBL/GenBank/DDBJ databases">
        <title>Permanent draft genome of Psychrobacter piscatorii LQ58.</title>
        <authorList>
            <person name="Zhou M."/>
            <person name="Dong B."/>
            <person name="Liu Q."/>
        </authorList>
    </citation>
    <scope>NUCLEOTIDE SEQUENCE [LARGE SCALE GENOMIC DNA]</scope>
    <source>
        <strain evidence="1 2">LQ58</strain>
    </source>
</reference>
<sequence length="411" mass="46156">MALIQTVAAWFGYAPRDPVDGNQNATRTVTKTAKPVTFDTAMTVTAVFASIRLLAETIASMPIDLYTKDKDGYLDTKADHDVMKLLRYKPNKRQNRIEFMEQLMLNLVSDGNAYVRITRVGDKNSRILSLDIINSSNMTVILKDDVLTYRHQVTSAFSRDFKESDIWHVKLFGNGIKGLSPLQHAAKAVAVADASDDKVTSLMRNGAKPTGAIMTKGNPNEEQRNTLRKELGDLVSGDETFMPVLPLDMKFEAISLTPSDIELLATRRFSLEEIARMFGVPSILINDSTQSSNWGSGISAIIEAFHKFNLRPYLERLELSMLTTLIPRKDWDNYQFEIDADAILRSSRKERVEMYNTEITSGQRTPNEVRRAEGWKPQEGGDELYMQLGFAPLNVVAKQSSLDQSKDTSNE</sequence>
<proteinExistence type="predicted"/>
<dbReference type="InterPro" id="IPR006944">
    <property type="entry name" value="Phage/GTA_portal"/>
</dbReference>
<keyword evidence="2" id="KW-1185">Reference proteome</keyword>
<dbReference type="AlphaFoldDB" id="A0A0T6DUF9"/>
<organism evidence="1 2">
    <name type="scientific">Psychrobacter piscatorii</name>
    <dbReference type="NCBI Taxonomy" id="554343"/>
    <lineage>
        <taxon>Bacteria</taxon>
        <taxon>Pseudomonadati</taxon>
        <taxon>Pseudomonadota</taxon>
        <taxon>Gammaproteobacteria</taxon>
        <taxon>Moraxellales</taxon>
        <taxon>Moraxellaceae</taxon>
        <taxon>Psychrobacter</taxon>
    </lineage>
</organism>
<protein>
    <recommendedName>
        <fullName evidence="3">Portal protein</fullName>
    </recommendedName>
</protein>
<dbReference type="Gene3D" id="3.30.1120.70">
    <property type="match status" value="1"/>
</dbReference>
<gene>
    <name evidence="1" type="ORF">AS194_03975</name>
</gene>
<dbReference type="Gene3D" id="3.40.140.120">
    <property type="match status" value="1"/>
</dbReference>
<evidence type="ECO:0000313" key="2">
    <source>
        <dbReference type="Proteomes" id="UP000051202"/>
    </source>
</evidence>
<name>A0A0T6DUF9_9GAMM</name>
<dbReference type="InterPro" id="IPR006427">
    <property type="entry name" value="Portal_HK97"/>
</dbReference>
<accession>A0A0T6DUF9</accession>
<comment type="caution">
    <text evidence="1">The sequence shown here is derived from an EMBL/GenBank/DDBJ whole genome shotgun (WGS) entry which is preliminary data.</text>
</comment>
<evidence type="ECO:0000313" key="1">
    <source>
        <dbReference type="EMBL" id="KRU23535.1"/>
    </source>
</evidence>
<dbReference type="Gene3D" id="1.20.1270.210">
    <property type="match status" value="1"/>
</dbReference>
<dbReference type="Proteomes" id="UP000051202">
    <property type="component" value="Unassembled WGS sequence"/>
</dbReference>